<keyword evidence="1" id="KW-0175">Coiled coil</keyword>
<dbReference type="PANTHER" id="PTHR28042:SF1">
    <property type="entry name" value="E3 UBIQUITIN-PROTEIN LIGASE COMPLEX SLX5-SLX8 SUBUNIT SLX5"/>
    <property type="match status" value="1"/>
</dbReference>
<dbReference type="EMBL" id="JAUEDM010000007">
    <property type="protein sequence ID" value="KAK3313580.1"/>
    <property type="molecule type" value="Genomic_DNA"/>
</dbReference>
<evidence type="ECO:0000256" key="2">
    <source>
        <dbReference type="SAM" id="MobiDB-lite"/>
    </source>
</evidence>
<dbReference type="PANTHER" id="PTHR28042">
    <property type="entry name" value="E3 UBIQUITIN-PROTEIN LIGASE COMPLEX SLX5-SLX8 SUBUNIT SLX5"/>
    <property type="match status" value="1"/>
</dbReference>
<dbReference type="GO" id="GO:0033768">
    <property type="term" value="C:SUMO-targeted ubiquitin ligase complex"/>
    <property type="evidence" value="ECO:0007669"/>
    <property type="project" value="TreeGrafter"/>
</dbReference>
<accession>A0AAE0LZR5</accession>
<comment type="caution">
    <text evidence="3">The sequence shown here is derived from an EMBL/GenBank/DDBJ whole genome shotgun (WGS) entry which is preliminary data.</text>
</comment>
<gene>
    <name evidence="3" type="ORF">B0H66DRAFT_606831</name>
</gene>
<dbReference type="GO" id="GO:0004842">
    <property type="term" value="F:ubiquitin-protein transferase activity"/>
    <property type="evidence" value="ECO:0007669"/>
    <property type="project" value="TreeGrafter"/>
</dbReference>
<evidence type="ECO:0000313" key="3">
    <source>
        <dbReference type="EMBL" id="KAK3313580.1"/>
    </source>
</evidence>
<feature type="region of interest" description="Disordered" evidence="2">
    <location>
        <begin position="224"/>
        <end position="246"/>
    </location>
</feature>
<feature type="coiled-coil region" evidence="1">
    <location>
        <begin position="161"/>
        <end position="198"/>
    </location>
</feature>
<feature type="region of interest" description="Disordered" evidence="2">
    <location>
        <begin position="1"/>
        <end position="78"/>
    </location>
</feature>
<reference evidence="3" key="2">
    <citation type="submission" date="2023-06" db="EMBL/GenBank/DDBJ databases">
        <authorList>
            <consortium name="Lawrence Berkeley National Laboratory"/>
            <person name="Haridas S."/>
            <person name="Hensen N."/>
            <person name="Bonometti L."/>
            <person name="Westerberg I."/>
            <person name="Brannstrom I.O."/>
            <person name="Guillou S."/>
            <person name="Cros-Aarteil S."/>
            <person name="Calhoun S."/>
            <person name="Kuo A."/>
            <person name="Mondo S."/>
            <person name="Pangilinan J."/>
            <person name="Riley R."/>
            <person name="Labutti K."/>
            <person name="Andreopoulos B."/>
            <person name="Lipzen A."/>
            <person name="Chen C."/>
            <person name="Yanf M."/>
            <person name="Daum C."/>
            <person name="Ng V."/>
            <person name="Clum A."/>
            <person name="Steindorff A."/>
            <person name="Ohm R."/>
            <person name="Martin F."/>
            <person name="Silar P."/>
            <person name="Natvig D."/>
            <person name="Lalanne C."/>
            <person name="Gautier V."/>
            <person name="Ament-Velasquez S.L."/>
            <person name="Kruys A."/>
            <person name="Hutchinson M.I."/>
            <person name="Powell A.J."/>
            <person name="Barry K."/>
            <person name="Miller A.N."/>
            <person name="Grigoriev I.V."/>
            <person name="Debuchy R."/>
            <person name="Gladieux P."/>
            <person name="Thoren M.H."/>
            <person name="Johannesson H."/>
        </authorList>
    </citation>
    <scope>NUCLEOTIDE SEQUENCE</scope>
    <source>
        <strain evidence="3">CBS 118394</strain>
    </source>
</reference>
<proteinExistence type="predicted"/>
<evidence type="ECO:0000313" key="4">
    <source>
        <dbReference type="Proteomes" id="UP001283341"/>
    </source>
</evidence>
<feature type="compositionally biased region" description="Acidic residues" evidence="2">
    <location>
        <begin position="1"/>
        <end position="14"/>
    </location>
</feature>
<dbReference type="AlphaFoldDB" id="A0AAE0LZR5"/>
<feature type="compositionally biased region" description="Acidic residues" evidence="2">
    <location>
        <begin position="57"/>
        <end position="78"/>
    </location>
</feature>
<name>A0AAE0LZR5_9PEZI</name>
<feature type="compositionally biased region" description="Polar residues" evidence="2">
    <location>
        <begin position="321"/>
        <end position="348"/>
    </location>
</feature>
<sequence>MEYIDDFGFVDEESAGNFDPSSPFGEGPDHWIGSSSPQPEDDDADENSNAVDHDVDVELEDHQDDHDEEDIFPGVWDEDQEERDIQLLYTADRYSDDDDLEIVEDWDDAPGNTLLDPFAHISSTPQSIDHLEVPSTSASGDNSGHTSPIELIDDVDGAIAVDDLEQRFNSFRDELNSLDQSRARIADAVSQLREIEAEQRRFWERELNTPGARHRSPIRAERATRHHPYRMPLQNHRRQSQDSNNNISRTFDELVELEMEVRPSLGSARRSANTPGLTRTAPGAAAAQPEFIDLTEEPDSPVQGNNARTRPNPPSFPLALPSTTTSQHRNPRRQMSLNHRTPSLTRSDGSVLIGGAPVIDLTMDDDPPPAAAGQTSQNSRAAQHADRLARDRAPRDITSQPAEVFDLEDENVWLGVLRQFPGGSLMAGGLRLFQPMSVFGPSRAHVTREPRHRAPDMPSDPLAGNLPNFNYRANGYNNLGAPKPVHEPPPPAREGFSRATGEDLAFVCPSCQQELAYDPDEDDANGPPTKKVRTRKDREEHHFWAVKESCYENRKPLLKNIKTGFRTDPKEPRKVFCAVDGCKTEILAKPAWVGLFL</sequence>
<dbReference type="InterPro" id="IPR038886">
    <property type="entry name" value="E3_SLX5/Rfp1"/>
</dbReference>
<feature type="compositionally biased region" description="Basic and acidic residues" evidence="2">
    <location>
        <begin position="383"/>
        <end position="395"/>
    </location>
</feature>
<organism evidence="3 4">
    <name type="scientific">Apodospora peruviana</name>
    <dbReference type="NCBI Taxonomy" id="516989"/>
    <lineage>
        <taxon>Eukaryota</taxon>
        <taxon>Fungi</taxon>
        <taxon>Dikarya</taxon>
        <taxon>Ascomycota</taxon>
        <taxon>Pezizomycotina</taxon>
        <taxon>Sordariomycetes</taxon>
        <taxon>Sordariomycetidae</taxon>
        <taxon>Sordariales</taxon>
        <taxon>Lasiosphaeriaceae</taxon>
        <taxon>Apodospora</taxon>
    </lineage>
</organism>
<feature type="region of interest" description="Disordered" evidence="2">
    <location>
        <begin position="517"/>
        <end position="536"/>
    </location>
</feature>
<feature type="region of interest" description="Disordered" evidence="2">
    <location>
        <begin position="363"/>
        <end position="402"/>
    </location>
</feature>
<protein>
    <submittedName>
        <fullName evidence="3">Uncharacterized protein</fullName>
    </submittedName>
</protein>
<reference evidence="3" key="1">
    <citation type="journal article" date="2023" name="Mol. Phylogenet. Evol.">
        <title>Genome-scale phylogeny and comparative genomics of the fungal order Sordariales.</title>
        <authorList>
            <person name="Hensen N."/>
            <person name="Bonometti L."/>
            <person name="Westerberg I."/>
            <person name="Brannstrom I.O."/>
            <person name="Guillou S."/>
            <person name="Cros-Aarteil S."/>
            <person name="Calhoun S."/>
            <person name="Haridas S."/>
            <person name="Kuo A."/>
            <person name="Mondo S."/>
            <person name="Pangilinan J."/>
            <person name="Riley R."/>
            <person name="LaButti K."/>
            <person name="Andreopoulos B."/>
            <person name="Lipzen A."/>
            <person name="Chen C."/>
            <person name="Yan M."/>
            <person name="Daum C."/>
            <person name="Ng V."/>
            <person name="Clum A."/>
            <person name="Steindorff A."/>
            <person name="Ohm R.A."/>
            <person name="Martin F."/>
            <person name="Silar P."/>
            <person name="Natvig D.O."/>
            <person name="Lalanne C."/>
            <person name="Gautier V."/>
            <person name="Ament-Velasquez S.L."/>
            <person name="Kruys A."/>
            <person name="Hutchinson M.I."/>
            <person name="Powell A.J."/>
            <person name="Barry K."/>
            <person name="Miller A.N."/>
            <person name="Grigoriev I.V."/>
            <person name="Debuchy R."/>
            <person name="Gladieux P."/>
            <person name="Hiltunen Thoren M."/>
            <person name="Johannesson H."/>
        </authorList>
    </citation>
    <scope>NUCLEOTIDE SEQUENCE</scope>
    <source>
        <strain evidence="3">CBS 118394</strain>
    </source>
</reference>
<keyword evidence="4" id="KW-1185">Reference proteome</keyword>
<dbReference type="Proteomes" id="UP001283341">
    <property type="component" value="Unassembled WGS sequence"/>
</dbReference>
<feature type="region of interest" description="Disordered" evidence="2">
    <location>
        <begin position="263"/>
        <end position="351"/>
    </location>
</feature>
<evidence type="ECO:0000256" key="1">
    <source>
        <dbReference type="SAM" id="Coils"/>
    </source>
</evidence>